<protein>
    <submittedName>
        <fullName evidence="2">Uncharacterized protein</fullName>
    </submittedName>
</protein>
<name>A0AAW0CL99_9AGAR</name>
<proteinExistence type="predicted"/>
<evidence type="ECO:0000256" key="1">
    <source>
        <dbReference type="SAM" id="MobiDB-lite"/>
    </source>
</evidence>
<feature type="compositionally biased region" description="Basic and acidic residues" evidence="1">
    <location>
        <begin position="46"/>
        <end position="55"/>
    </location>
</feature>
<dbReference type="AlphaFoldDB" id="A0AAW0CL99"/>
<gene>
    <name evidence="2" type="ORF">R3P38DRAFT_475581</name>
</gene>
<comment type="caution">
    <text evidence="2">The sequence shown here is derived from an EMBL/GenBank/DDBJ whole genome shotgun (WGS) entry which is preliminary data.</text>
</comment>
<feature type="region of interest" description="Disordered" evidence="1">
    <location>
        <begin position="1"/>
        <end position="142"/>
    </location>
</feature>
<feature type="compositionally biased region" description="Low complexity" evidence="1">
    <location>
        <begin position="31"/>
        <end position="44"/>
    </location>
</feature>
<organism evidence="2 3">
    <name type="scientific">Favolaschia claudopus</name>
    <dbReference type="NCBI Taxonomy" id="2862362"/>
    <lineage>
        <taxon>Eukaryota</taxon>
        <taxon>Fungi</taxon>
        <taxon>Dikarya</taxon>
        <taxon>Basidiomycota</taxon>
        <taxon>Agaricomycotina</taxon>
        <taxon>Agaricomycetes</taxon>
        <taxon>Agaricomycetidae</taxon>
        <taxon>Agaricales</taxon>
        <taxon>Marasmiineae</taxon>
        <taxon>Mycenaceae</taxon>
        <taxon>Favolaschia</taxon>
    </lineage>
</organism>
<evidence type="ECO:0000313" key="2">
    <source>
        <dbReference type="EMBL" id="KAK7039364.1"/>
    </source>
</evidence>
<dbReference type="Proteomes" id="UP001362999">
    <property type="component" value="Unassembled WGS sequence"/>
</dbReference>
<keyword evidence="3" id="KW-1185">Reference proteome</keyword>
<dbReference type="EMBL" id="JAWWNJ010000016">
    <property type="protein sequence ID" value="KAK7039364.1"/>
    <property type="molecule type" value="Genomic_DNA"/>
</dbReference>
<sequence length="203" mass="22091">MSRQVADSPAPPTTHEDSVVESLLEQLQHVPSSPSISPQDSSSPQEDNHHRRSNSDRGSGYYPSWLPKRPPPPGPASTMHSERGTPQAEVPPEVPPFVGGRKATPRSVRIVSLQEGREREREPTDQTRVGPPSLAPRVWSRGMGTPVVCGSTTRGSTRRRGSATVPCERFTFRVAALTDDLDANLLLSLSYSRLCAYSAPAVF</sequence>
<reference evidence="2 3" key="1">
    <citation type="journal article" date="2024" name="J Genomics">
        <title>Draft genome sequencing and assembly of Favolaschia claudopus CIRM-BRFM 2984 isolated from oak limbs.</title>
        <authorList>
            <person name="Navarro D."/>
            <person name="Drula E."/>
            <person name="Chaduli D."/>
            <person name="Cazenave R."/>
            <person name="Ahrendt S."/>
            <person name="Wang J."/>
            <person name="Lipzen A."/>
            <person name="Daum C."/>
            <person name="Barry K."/>
            <person name="Grigoriev I.V."/>
            <person name="Favel A."/>
            <person name="Rosso M.N."/>
            <person name="Martin F."/>
        </authorList>
    </citation>
    <scope>NUCLEOTIDE SEQUENCE [LARGE SCALE GENOMIC DNA]</scope>
    <source>
        <strain evidence="2 3">CIRM-BRFM 2984</strain>
    </source>
</reference>
<feature type="compositionally biased region" description="Basic and acidic residues" evidence="1">
    <location>
        <begin position="115"/>
        <end position="125"/>
    </location>
</feature>
<accession>A0AAW0CL99</accession>
<evidence type="ECO:0000313" key="3">
    <source>
        <dbReference type="Proteomes" id="UP001362999"/>
    </source>
</evidence>